<protein>
    <submittedName>
        <fullName evidence="2">Uncharacterized membrane protein</fullName>
    </submittedName>
</protein>
<dbReference type="Pfam" id="PF10101">
    <property type="entry name" value="DUF2339"/>
    <property type="match status" value="1"/>
</dbReference>
<feature type="transmembrane region" description="Helical" evidence="1">
    <location>
        <begin position="449"/>
        <end position="466"/>
    </location>
</feature>
<dbReference type="RefSeq" id="WP_078925711.1">
    <property type="nucleotide sequence ID" value="NZ_FUXB01000005.1"/>
</dbReference>
<feature type="transmembrane region" description="Helical" evidence="1">
    <location>
        <begin position="838"/>
        <end position="855"/>
    </location>
</feature>
<feature type="transmembrane region" description="Helical" evidence="1">
    <location>
        <begin position="740"/>
        <end position="760"/>
    </location>
</feature>
<dbReference type="Proteomes" id="UP000190834">
    <property type="component" value="Unassembled WGS sequence"/>
</dbReference>
<feature type="transmembrane region" description="Helical" evidence="1">
    <location>
        <begin position="528"/>
        <end position="547"/>
    </location>
</feature>
<dbReference type="InterPro" id="IPR014600">
    <property type="entry name" value="UCP035905_mem"/>
</dbReference>
<keyword evidence="1" id="KW-0812">Transmembrane</keyword>
<feature type="transmembrane region" description="Helical" evidence="1">
    <location>
        <begin position="204"/>
        <end position="227"/>
    </location>
</feature>
<feature type="transmembrane region" description="Helical" evidence="1">
    <location>
        <begin position="256"/>
        <end position="272"/>
    </location>
</feature>
<dbReference type="PANTHER" id="PTHR38434:SF1">
    <property type="entry name" value="BLL2549 PROTEIN"/>
    <property type="match status" value="1"/>
</dbReference>
<gene>
    <name evidence="2" type="ORF">SAMN02745782_01310</name>
</gene>
<organism evidence="2 3">
    <name type="scientific">Vibrio cincinnatiensis DSM 19608</name>
    <dbReference type="NCBI Taxonomy" id="1123491"/>
    <lineage>
        <taxon>Bacteria</taxon>
        <taxon>Pseudomonadati</taxon>
        <taxon>Pseudomonadota</taxon>
        <taxon>Gammaproteobacteria</taxon>
        <taxon>Vibrionales</taxon>
        <taxon>Vibrionaceae</taxon>
        <taxon>Vibrio</taxon>
    </lineage>
</organism>
<dbReference type="EMBL" id="FUXB01000005">
    <property type="protein sequence ID" value="SJZ76603.1"/>
    <property type="molecule type" value="Genomic_DNA"/>
</dbReference>
<feature type="transmembrane region" description="Helical" evidence="1">
    <location>
        <begin position="772"/>
        <end position="789"/>
    </location>
</feature>
<dbReference type="OrthoDB" id="5422830at2"/>
<proteinExistence type="predicted"/>
<feature type="transmembrane region" description="Helical" evidence="1">
    <location>
        <begin position="135"/>
        <end position="152"/>
    </location>
</feature>
<keyword evidence="1" id="KW-0472">Membrane</keyword>
<feature type="transmembrane region" description="Helical" evidence="1">
    <location>
        <begin position="607"/>
        <end position="625"/>
    </location>
</feature>
<dbReference type="STRING" id="1123491.SAMN02745782_01310"/>
<dbReference type="PANTHER" id="PTHR38434">
    <property type="entry name" value="BLL2549 PROTEIN"/>
    <property type="match status" value="1"/>
</dbReference>
<feature type="transmembrane region" description="Helical" evidence="1">
    <location>
        <begin position="701"/>
        <end position="720"/>
    </location>
</feature>
<feature type="transmembrane region" description="Helical" evidence="1">
    <location>
        <begin position="637"/>
        <end position="660"/>
    </location>
</feature>
<feature type="transmembrane region" description="Helical" evidence="1">
    <location>
        <begin position="329"/>
        <end position="352"/>
    </location>
</feature>
<feature type="transmembrane region" description="Helical" evidence="1">
    <location>
        <begin position="164"/>
        <end position="184"/>
    </location>
</feature>
<dbReference type="GeneID" id="70584215"/>
<dbReference type="InterPro" id="IPR019286">
    <property type="entry name" value="DUF2339_TM"/>
</dbReference>
<feature type="transmembrane region" description="Helical" evidence="1">
    <location>
        <begin position="809"/>
        <end position="826"/>
    </location>
</feature>
<reference evidence="3" key="1">
    <citation type="submission" date="2017-02" db="EMBL/GenBank/DDBJ databases">
        <authorList>
            <person name="Varghese N."/>
            <person name="Submissions S."/>
        </authorList>
    </citation>
    <scope>NUCLEOTIDE SEQUENCE [LARGE SCALE GENOMIC DNA]</scope>
    <source>
        <strain evidence="3">DSM 19608</strain>
    </source>
</reference>
<feature type="transmembrane region" description="Helical" evidence="1">
    <location>
        <begin position="861"/>
        <end position="881"/>
    </location>
</feature>
<dbReference type="PIRSF" id="PIRSF035905">
    <property type="entry name" value="UCP035905_mp"/>
    <property type="match status" value="1"/>
</dbReference>
<name>A0A1T4NBY3_VIBCI</name>
<evidence type="ECO:0000313" key="3">
    <source>
        <dbReference type="Proteomes" id="UP000190834"/>
    </source>
</evidence>
<feature type="transmembrane region" description="Helical" evidence="1">
    <location>
        <begin position="234"/>
        <end position="250"/>
    </location>
</feature>
<sequence>MFTIFVVIIALFALFHGFKATSRISVLERKLSLLERELQTLRSLFFHNAEQASSCSMTEEVRNSASTLSLTQITSDPSPQNSFSNYDSATDLSSTTVASVSATVNEAHLSSFSISDEHVLEKPLKNLITNIKENWLVWVGALAMLVGSGYLMQVIGSQIKFSPLMRVMLALALSLAVVFVGEWLHRQEQKTPERAIRSKGFTYVPASITGAGLMGIYCTVIFAFIVYQMLSPTLSLWILAGVAMAGFALSRRQGPLMAVLGLIGGYSAPLWISSGEPNYYLLAGYITLISISATLLMQLMRQSWLSPSITLPHMVWMTIMIESIPEDRLFSWLLLYLSFTLYLIFLVPRMGWRLIPRYRHCQKWWSHSPVVISIIMVLMLLLSITNIPDMLPLQFIYFNLLVIAMVWLPALRKTWSLRIFLPTILTGTVAVFIIAIVSDAGASSPWRSIIWLALAMSIILIGMRVFCQALSDRSPFNIRLLLVLVPAISLSTLVYLHWFIPQYALLWSCFTLGISGSYFLLARRFHSLASHCSAVVHGIVAGCLFVWLSNTWLTIAMAVQVFIMTVQIQTVRFPPANWAVKVAMGLLVIRLTLLPFISAWQPVESGHWLWGAVSYLPALFILSYARMRLRKVDTALSCWFEGACLHVLLMTIFTQTHYWLTGQYGYLSYLDFTSAIIFANQTLVMGFIYSYRSQFAQSLTLVYQVYSYMLWGIFFGLVLLLNTIESPLWGERVSAQAIPIFNMLTLGWLLPACILMSAIVKGWPILRIPRQWVVITSATLAALWLGMSIRQFWQASSMTLFQPTSMAELFSYSIAGFVVGGGLTWRGAIYQVPALQRIGMAILAGAALKVFLWDVSSLDGFWRAVSFLGLGGSLIALGWLFQKLNRLTGQISES</sequence>
<evidence type="ECO:0000313" key="2">
    <source>
        <dbReference type="EMBL" id="SJZ76603.1"/>
    </source>
</evidence>
<feature type="transmembrane region" description="Helical" evidence="1">
    <location>
        <begin position="364"/>
        <end position="384"/>
    </location>
</feature>
<feature type="transmembrane region" description="Helical" evidence="1">
    <location>
        <begin position="279"/>
        <end position="300"/>
    </location>
</feature>
<feature type="transmembrane region" description="Helical" evidence="1">
    <location>
        <begin position="666"/>
        <end position="689"/>
    </location>
</feature>
<feature type="transmembrane region" description="Helical" evidence="1">
    <location>
        <begin position="478"/>
        <end position="498"/>
    </location>
</feature>
<accession>A0A1T4NBY3</accession>
<feature type="transmembrane region" description="Helical" evidence="1">
    <location>
        <begin position="390"/>
        <end position="408"/>
    </location>
</feature>
<evidence type="ECO:0000256" key="1">
    <source>
        <dbReference type="SAM" id="Phobius"/>
    </source>
</evidence>
<dbReference type="AlphaFoldDB" id="A0A1T4NBY3"/>
<keyword evidence="1" id="KW-1133">Transmembrane helix</keyword>
<feature type="transmembrane region" description="Helical" evidence="1">
    <location>
        <begin position="415"/>
        <end position="437"/>
    </location>
</feature>
<keyword evidence="3" id="KW-1185">Reference proteome</keyword>
<feature type="transmembrane region" description="Helical" evidence="1">
    <location>
        <begin position="504"/>
        <end position="521"/>
    </location>
</feature>